<accession>A0A6M3IUI7</accession>
<dbReference type="InterPro" id="IPR054612">
    <property type="entry name" value="Phage_capsid-like_C"/>
</dbReference>
<comment type="subcellular location">
    <subcellularLocation>
        <location evidence="1">Virion</location>
    </subcellularLocation>
</comment>
<proteinExistence type="predicted"/>
<dbReference type="InterPro" id="IPR024455">
    <property type="entry name" value="Phage_capsid"/>
</dbReference>
<evidence type="ECO:0000256" key="3">
    <source>
        <dbReference type="SAM" id="Coils"/>
    </source>
</evidence>
<reference evidence="5" key="1">
    <citation type="submission" date="2020-03" db="EMBL/GenBank/DDBJ databases">
        <title>The deep terrestrial virosphere.</title>
        <authorList>
            <person name="Holmfeldt K."/>
            <person name="Nilsson E."/>
            <person name="Simone D."/>
            <person name="Lopez-Fernandez M."/>
            <person name="Wu X."/>
            <person name="de Brujin I."/>
            <person name="Lundin D."/>
            <person name="Andersson A."/>
            <person name="Bertilsson S."/>
            <person name="Dopson M."/>
        </authorList>
    </citation>
    <scope>NUCLEOTIDE SEQUENCE</scope>
    <source>
        <strain evidence="5">MM415B01035</strain>
    </source>
</reference>
<evidence type="ECO:0000256" key="2">
    <source>
        <dbReference type="ARBA" id="ARBA00022844"/>
    </source>
</evidence>
<evidence type="ECO:0000259" key="4">
    <source>
        <dbReference type="Pfam" id="PF05065"/>
    </source>
</evidence>
<name>A0A6M3IUI7_9ZZZZ</name>
<feature type="domain" description="Phage capsid-like C-terminal" evidence="4">
    <location>
        <begin position="196"/>
        <end position="472"/>
    </location>
</feature>
<dbReference type="SUPFAM" id="SSF56563">
    <property type="entry name" value="Major capsid protein gp5"/>
    <property type="match status" value="1"/>
</dbReference>
<dbReference type="AlphaFoldDB" id="A0A6M3IUI7"/>
<dbReference type="Pfam" id="PF05065">
    <property type="entry name" value="Phage_capsid"/>
    <property type="match status" value="1"/>
</dbReference>
<evidence type="ECO:0000313" key="5">
    <source>
        <dbReference type="EMBL" id="QJA60861.1"/>
    </source>
</evidence>
<sequence>MAVDDSKKRVTVPNPQEPEVVQAVQEEIKKLGDNTKANYDELRAKHEELKTLIDSNKGEVNALVQAEIAKLVTDITTRQQAIDDNKAKMERMKTDLDGRIDAFEVAMRRMPLGGGADGQGALEAKTREFFMTIMSKDEKGATVQRMEMAEEKGEISSDILLKYEKAFNKYLRAPGDERNLDPESHKALTIGIDPDGGYTVVPEMSAKIIKRLYESDPIRQLATVETISTSAFETMVDWGDAGAEWETETVAATDETTPTWNKKRIPVHPLGTRPKASQALLEDSSVNIEAWLAGKVSNRFSRTEGAAFVTGTGAGRPRGFLTYPNGTAWAQIQQVASRVLGALQADGFIDCKYALKEFFLGMGTWLMNRLTVSETMQLKDGAGNYLWKPGFSKDDQATLLGLPVRMSTTMPVIANNALAYALADWKEAYAIIDRLGIVIQRDPYTSKPLVEFYTRKRVGGDVMNFEAIKIGVLSV</sequence>
<dbReference type="Gene3D" id="3.30.2400.10">
    <property type="entry name" value="Major capsid protein gp5"/>
    <property type="match status" value="1"/>
</dbReference>
<gene>
    <name evidence="5" type="ORF">MM415B01035_0003</name>
</gene>
<dbReference type="Gene3D" id="3.30.2320.10">
    <property type="entry name" value="hypothetical protein PF0899 domain"/>
    <property type="match status" value="1"/>
</dbReference>
<evidence type="ECO:0000256" key="1">
    <source>
        <dbReference type="ARBA" id="ARBA00004328"/>
    </source>
</evidence>
<organism evidence="5">
    <name type="scientific">viral metagenome</name>
    <dbReference type="NCBI Taxonomy" id="1070528"/>
    <lineage>
        <taxon>unclassified sequences</taxon>
        <taxon>metagenomes</taxon>
        <taxon>organismal metagenomes</taxon>
    </lineage>
</organism>
<keyword evidence="2" id="KW-0946">Virion</keyword>
<protein>
    <submittedName>
        <fullName evidence="5">Putative capsid protein</fullName>
    </submittedName>
</protein>
<dbReference type="EMBL" id="MT141423">
    <property type="protein sequence ID" value="QJA60861.1"/>
    <property type="molecule type" value="Genomic_DNA"/>
</dbReference>
<dbReference type="NCBIfam" id="TIGR01554">
    <property type="entry name" value="major_cap_HK97"/>
    <property type="match status" value="1"/>
</dbReference>
<feature type="coiled-coil region" evidence="3">
    <location>
        <begin position="32"/>
        <end position="59"/>
    </location>
</feature>
<keyword evidence="3" id="KW-0175">Coiled coil</keyword>
<dbReference type="GO" id="GO:0044423">
    <property type="term" value="C:virion component"/>
    <property type="evidence" value="ECO:0007669"/>
    <property type="project" value="UniProtKB-KW"/>
</dbReference>